<dbReference type="PANTHER" id="PTHR43280:SF2">
    <property type="entry name" value="HTH-TYPE TRANSCRIPTIONAL REGULATOR EXSA"/>
    <property type="match status" value="1"/>
</dbReference>
<keyword evidence="10" id="KW-1185">Reference proteome</keyword>
<gene>
    <name evidence="9" type="ORF">KTH89_21900</name>
</gene>
<dbReference type="EMBL" id="JAHQCW010000052">
    <property type="protein sequence ID" value="MBU9739197.1"/>
    <property type="molecule type" value="Genomic_DNA"/>
</dbReference>
<dbReference type="PROSITE" id="PS01124">
    <property type="entry name" value="HTH_ARAC_FAMILY_2"/>
    <property type="match status" value="1"/>
</dbReference>
<evidence type="ECO:0000256" key="6">
    <source>
        <dbReference type="PROSITE-ProRule" id="PRU00169"/>
    </source>
</evidence>
<name>A0A949K4A3_9FIRM</name>
<comment type="caution">
    <text evidence="9">The sequence shown here is derived from an EMBL/GenBank/DDBJ whole genome shotgun (WGS) entry which is preliminary data.</text>
</comment>
<dbReference type="InterPro" id="IPR009057">
    <property type="entry name" value="Homeodomain-like_sf"/>
</dbReference>
<dbReference type="GO" id="GO:0043565">
    <property type="term" value="F:sequence-specific DNA binding"/>
    <property type="evidence" value="ECO:0007669"/>
    <property type="project" value="InterPro"/>
</dbReference>
<reference evidence="9" key="1">
    <citation type="submission" date="2021-06" db="EMBL/GenBank/DDBJ databases">
        <title>Description of novel taxa of the family Lachnospiraceae.</title>
        <authorList>
            <person name="Chaplin A.V."/>
            <person name="Sokolova S.R."/>
            <person name="Pikina A.P."/>
            <person name="Korzhanova M."/>
            <person name="Belova V."/>
            <person name="Korostin D."/>
            <person name="Efimov B.A."/>
        </authorList>
    </citation>
    <scope>NUCLEOTIDE SEQUENCE</scope>
    <source>
        <strain evidence="9">ASD5720</strain>
    </source>
</reference>
<evidence type="ECO:0000313" key="9">
    <source>
        <dbReference type="EMBL" id="MBU9739197.1"/>
    </source>
</evidence>
<dbReference type="SMART" id="SM00342">
    <property type="entry name" value="HTH_ARAC"/>
    <property type="match status" value="1"/>
</dbReference>
<dbReference type="PROSITE" id="PS50110">
    <property type="entry name" value="RESPONSE_REGULATORY"/>
    <property type="match status" value="1"/>
</dbReference>
<comment type="function">
    <text evidence="5">May play the central regulatory role in sporulation. It may be an element of the effector pathway responsible for the activation of sporulation genes in response to nutritional stress. Spo0A may act in concert with spo0H (a sigma factor) to control the expression of some genes that are critical to the sporulation process.</text>
</comment>
<evidence type="ECO:0000256" key="2">
    <source>
        <dbReference type="ARBA" id="ARBA00023015"/>
    </source>
</evidence>
<keyword evidence="2" id="KW-0805">Transcription regulation</keyword>
<dbReference type="PANTHER" id="PTHR43280">
    <property type="entry name" value="ARAC-FAMILY TRANSCRIPTIONAL REGULATOR"/>
    <property type="match status" value="1"/>
</dbReference>
<dbReference type="Proteomes" id="UP000712157">
    <property type="component" value="Unassembled WGS sequence"/>
</dbReference>
<dbReference type="RefSeq" id="WP_238723099.1">
    <property type="nucleotide sequence ID" value="NZ_JAHQCW010000052.1"/>
</dbReference>
<evidence type="ECO:0000313" key="10">
    <source>
        <dbReference type="Proteomes" id="UP000712157"/>
    </source>
</evidence>
<feature type="domain" description="HTH araC/xylS-type" evidence="7">
    <location>
        <begin position="423"/>
        <end position="522"/>
    </location>
</feature>
<evidence type="ECO:0000256" key="5">
    <source>
        <dbReference type="ARBA" id="ARBA00024867"/>
    </source>
</evidence>
<evidence type="ECO:0000259" key="8">
    <source>
        <dbReference type="PROSITE" id="PS50110"/>
    </source>
</evidence>
<dbReference type="Gene3D" id="3.40.50.2300">
    <property type="match status" value="1"/>
</dbReference>
<dbReference type="Pfam" id="PF12833">
    <property type="entry name" value="HTH_18"/>
    <property type="match status" value="1"/>
</dbReference>
<proteinExistence type="predicted"/>
<organism evidence="9 10">
    <name type="scientific">Diplocloster agilis</name>
    <dbReference type="NCBI Taxonomy" id="2850323"/>
    <lineage>
        <taxon>Bacteria</taxon>
        <taxon>Bacillati</taxon>
        <taxon>Bacillota</taxon>
        <taxon>Clostridia</taxon>
        <taxon>Lachnospirales</taxon>
        <taxon>Lachnospiraceae</taxon>
        <taxon>Diplocloster</taxon>
    </lineage>
</organism>
<evidence type="ECO:0000256" key="1">
    <source>
        <dbReference type="ARBA" id="ARBA00018672"/>
    </source>
</evidence>
<evidence type="ECO:0000259" key="7">
    <source>
        <dbReference type="PROSITE" id="PS01124"/>
    </source>
</evidence>
<dbReference type="GO" id="GO:0000160">
    <property type="term" value="P:phosphorelay signal transduction system"/>
    <property type="evidence" value="ECO:0007669"/>
    <property type="project" value="InterPro"/>
</dbReference>
<dbReference type="Gene3D" id="1.10.10.60">
    <property type="entry name" value="Homeodomain-like"/>
    <property type="match status" value="2"/>
</dbReference>
<dbReference type="AlphaFoldDB" id="A0A949K4A3"/>
<evidence type="ECO:0000256" key="4">
    <source>
        <dbReference type="ARBA" id="ARBA00023163"/>
    </source>
</evidence>
<dbReference type="InterPro" id="IPR011006">
    <property type="entry name" value="CheY-like_superfamily"/>
</dbReference>
<dbReference type="SUPFAM" id="SSF52172">
    <property type="entry name" value="CheY-like"/>
    <property type="match status" value="1"/>
</dbReference>
<dbReference type="GO" id="GO:0003700">
    <property type="term" value="F:DNA-binding transcription factor activity"/>
    <property type="evidence" value="ECO:0007669"/>
    <property type="project" value="InterPro"/>
</dbReference>
<dbReference type="SUPFAM" id="SSF46689">
    <property type="entry name" value="Homeodomain-like"/>
    <property type="match status" value="2"/>
</dbReference>
<dbReference type="InterPro" id="IPR018060">
    <property type="entry name" value="HTH_AraC"/>
</dbReference>
<sequence>MKIHMIVATEDPQICTSIIELVSNSGFEFELIGSPTSVRELDQLIRISSPDIVITGSRLSDSDCFPIIRQEKNNPGSTTQFLVFGGQSFESVYQAVKAGASDYLIFPIDPGELKASLAYAVDSQTNALFKDSTTRLFYINDQGAEILKNKSLTLEQVNSMYSTNFAMGLFQMLFIKFDFPNSFERINMSNPKMFRQVHSLVLKHFQDICADIILENKSDGIMILLNYVNERHNLVEIRILELYQLIGSQIKPRSGKDLTICVSATVTDPCDVWQIKEQVRDAEWSRIIYGVNKVIFWKPGSLDHTGIQSKLKPVGAKAKEAVESLDTAEFSAALRRFYNLPQHILVSHEARVFVKEIIASIFEMYWDTISEFTDPALIFDEISYYLHLCTTFQRHHTVLHTQCTDLLNNISQQINKKYSPSVTSALLFIKQNIDKKITIEDAAKYVHLSNGYFSFLFKRETGVNFTRFVKDQKNIVACKLLKTTNLNISEVACHIGFTEDVREFSKFFKALNGVTPTMYRQMHKSTAGDVL</sequence>
<protein>
    <recommendedName>
        <fullName evidence="1">Stage 0 sporulation protein A homolog</fullName>
    </recommendedName>
</protein>
<evidence type="ECO:0000256" key="3">
    <source>
        <dbReference type="ARBA" id="ARBA00023125"/>
    </source>
</evidence>
<dbReference type="InterPro" id="IPR001789">
    <property type="entry name" value="Sig_transdc_resp-reg_receiver"/>
</dbReference>
<comment type="caution">
    <text evidence="6">Lacks conserved residue(s) required for the propagation of feature annotation.</text>
</comment>
<feature type="domain" description="Response regulatory" evidence="8">
    <location>
        <begin position="4"/>
        <end position="121"/>
    </location>
</feature>
<accession>A0A949K4A3</accession>
<keyword evidence="4" id="KW-0804">Transcription</keyword>
<keyword evidence="3" id="KW-0238">DNA-binding</keyword>